<accession>A0A1V5ZHY0</accession>
<feature type="domain" description="IstB-like ATP-binding" evidence="1">
    <location>
        <begin position="30"/>
        <end position="148"/>
    </location>
</feature>
<dbReference type="EMBL" id="MWDB01000074">
    <property type="protein sequence ID" value="OQB39793.1"/>
    <property type="molecule type" value="Genomic_DNA"/>
</dbReference>
<sequence length="236" mass="27648">MYKFVDIEGEEYAFIDPKYKKELAKKKYEYLLQKSEIPKFYWTIEFSDYKGENSKDNLEKVIQYAKNITNGKFDHIHLYLYGNNNSQKTAIACNVGKEAIKQGLNVKFILAGSLIDKLIKVQGYSYIEEIEDEIKKIKNSDVLIIDDIFDPNKSILWKNPDSASLVLTAWDMFIREMVSSNTKMILTSNIAIDIIPKKFGESIYHLIDRNFICLSFFDDIKTYRKKKFDNLFDSKM</sequence>
<dbReference type="InterPro" id="IPR002611">
    <property type="entry name" value="IstB_ATP-bd"/>
</dbReference>
<name>A0A1V5ZHY0_9BACT</name>
<proteinExistence type="predicted"/>
<reference evidence="2" key="1">
    <citation type="submission" date="2017-02" db="EMBL/GenBank/DDBJ databases">
        <title>Delving into the versatile metabolic prowess of the omnipresent phylum Bacteroidetes.</title>
        <authorList>
            <person name="Nobu M.K."/>
            <person name="Mei R."/>
            <person name="Narihiro T."/>
            <person name="Kuroda K."/>
            <person name="Liu W.-T."/>
        </authorList>
    </citation>
    <scope>NUCLEOTIDE SEQUENCE</scope>
    <source>
        <strain evidence="2">ADurb.Bin160</strain>
    </source>
</reference>
<dbReference type="InterPro" id="IPR027417">
    <property type="entry name" value="P-loop_NTPase"/>
</dbReference>
<dbReference type="AlphaFoldDB" id="A0A1V5ZHY0"/>
<protein>
    <recommendedName>
        <fullName evidence="1">IstB-like ATP-binding domain-containing protein</fullName>
    </recommendedName>
</protein>
<dbReference type="Pfam" id="PF01695">
    <property type="entry name" value="IstB_IS21"/>
    <property type="match status" value="1"/>
</dbReference>
<dbReference type="SUPFAM" id="SSF52540">
    <property type="entry name" value="P-loop containing nucleoside triphosphate hydrolases"/>
    <property type="match status" value="1"/>
</dbReference>
<evidence type="ECO:0000313" key="2">
    <source>
        <dbReference type="EMBL" id="OQB39793.1"/>
    </source>
</evidence>
<evidence type="ECO:0000259" key="1">
    <source>
        <dbReference type="Pfam" id="PF01695"/>
    </source>
</evidence>
<dbReference type="Gene3D" id="3.40.50.300">
    <property type="entry name" value="P-loop containing nucleotide triphosphate hydrolases"/>
    <property type="match status" value="1"/>
</dbReference>
<dbReference type="Proteomes" id="UP000485621">
    <property type="component" value="Unassembled WGS sequence"/>
</dbReference>
<gene>
    <name evidence="2" type="ORF">BWY04_01519</name>
</gene>
<comment type="caution">
    <text evidence="2">The sequence shown here is derived from an EMBL/GenBank/DDBJ whole genome shotgun (WGS) entry which is preliminary data.</text>
</comment>
<organism evidence="2">
    <name type="scientific">candidate division CPR1 bacterium ADurb.Bin160</name>
    <dbReference type="NCBI Taxonomy" id="1852826"/>
    <lineage>
        <taxon>Bacteria</taxon>
        <taxon>candidate division CPR1</taxon>
    </lineage>
</organism>
<dbReference type="GO" id="GO:0005524">
    <property type="term" value="F:ATP binding"/>
    <property type="evidence" value="ECO:0007669"/>
    <property type="project" value="InterPro"/>
</dbReference>